<evidence type="ECO:0008006" key="4">
    <source>
        <dbReference type="Google" id="ProtNLM"/>
    </source>
</evidence>
<sequence>MAATPTPLQKTTKEETFGILCDDFKLRKKVYEAILAADIQDLEEFRFYFTEEGQVAPWIDKIVDLVKPDLLATRLRRAWYAVRRQGEFRDTDKSKAPIADLDEMLDDDELNDTKAKFWRRYKLRLPLITRKRQKLGDNIYTDAAEEGGAPSSARDVQTYLAKVGANKFVQVPLDIVLAYYFRAVKAVAMQPYSHQLAWLERTCTEERSVWVQKFRESTDDLGDVIVSAMQMRGAHWYQNGGHMAEDTANEEPAVPAPYSSTCRSAHCFRGDRPLVWLLAYQEIQCLSISMSLRQRSRRRTNSADSFRRPSAGTSERPSPGLARLLNPLLFMHAPSSGAAETPESAAPSADARMAQRKNDDLRAALKRAEAEYASVLQPGPPAAGPEAAGTEAAGAPRGRAMQRPRRVREATPGQGSGARERTPATGSGRDATTEQRGKKRRPLEQEPRAVSEAATAQRHVEALPEVEAFLKKHGVRCRRYILQRSFRAIVYGQQQAKKAAGAAAAAAMPSEAPPAPAELPPWEQYLQANSFFSKHGQFVHTVAWEVEGRRILTIVPHPARVDVDVLARALQKPVRAIRQRKLKEIEKETGFPVFVCPPFGHPEDAEGRPPVLLVDSAVTELKKPLLFDCGATGLCVPVSELLRSTGAACVENLAKAAPRAAAAPQPAPQVAPVAELSAGLPAAAQVETAMASEDAGMAI</sequence>
<gene>
    <name evidence="2" type="ORF">PGLA2088_LOCUS21982</name>
</gene>
<evidence type="ECO:0000313" key="2">
    <source>
        <dbReference type="EMBL" id="CAE8680571.1"/>
    </source>
</evidence>
<dbReference type="InterPro" id="IPR036754">
    <property type="entry name" value="YbaK/aa-tRNA-synt-asso_dom_sf"/>
</dbReference>
<name>A0A813JMX1_POLGL</name>
<evidence type="ECO:0000256" key="1">
    <source>
        <dbReference type="SAM" id="MobiDB-lite"/>
    </source>
</evidence>
<feature type="region of interest" description="Disordered" evidence="1">
    <location>
        <begin position="375"/>
        <end position="456"/>
    </location>
</feature>
<proteinExistence type="predicted"/>
<feature type="compositionally biased region" description="Low complexity" evidence="1">
    <location>
        <begin position="384"/>
        <end position="399"/>
    </location>
</feature>
<feature type="region of interest" description="Disordered" evidence="1">
    <location>
        <begin position="334"/>
        <end position="356"/>
    </location>
</feature>
<reference evidence="2" key="1">
    <citation type="submission" date="2021-02" db="EMBL/GenBank/DDBJ databases">
        <authorList>
            <person name="Dougan E. K."/>
            <person name="Rhodes N."/>
            <person name="Thang M."/>
            <person name="Chan C."/>
        </authorList>
    </citation>
    <scope>NUCLEOTIDE SEQUENCE</scope>
</reference>
<feature type="compositionally biased region" description="Basic and acidic residues" evidence="1">
    <location>
        <begin position="431"/>
        <end position="449"/>
    </location>
</feature>
<dbReference type="Gene3D" id="3.90.960.10">
    <property type="entry name" value="YbaK/aminoacyl-tRNA synthetase-associated domain"/>
    <property type="match status" value="1"/>
</dbReference>
<dbReference type="GO" id="GO:0002161">
    <property type="term" value="F:aminoacyl-tRNA deacylase activity"/>
    <property type="evidence" value="ECO:0007669"/>
    <property type="project" value="InterPro"/>
</dbReference>
<dbReference type="EMBL" id="CAJNNW010025871">
    <property type="protein sequence ID" value="CAE8680571.1"/>
    <property type="molecule type" value="Genomic_DNA"/>
</dbReference>
<dbReference type="AlphaFoldDB" id="A0A813JMX1"/>
<dbReference type="Proteomes" id="UP000626109">
    <property type="component" value="Unassembled WGS sequence"/>
</dbReference>
<comment type="caution">
    <text evidence="2">The sequence shown here is derived from an EMBL/GenBank/DDBJ whole genome shotgun (WGS) entry which is preliminary data.</text>
</comment>
<accession>A0A813JMX1</accession>
<protein>
    <recommendedName>
        <fullName evidence="4">YbaK/aminoacyl-tRNA synthetase-associated domain-containing protein</fullName>
    </recommendedName>
</protein>
<dbReference type="SUPFAM" id="SSF55826">
    <property type="entry name" value="YbaK/ProRS associated domain"/>
    <property type="match status" value="1"/>
</dbReference>
<evidence type="ECO:0000313" key="3">
    <source>
        <dbReference type="Proteomes" id="UP000626109"/>
    </source>
</evidence>
<feature type="compositionally biased region" description="Low complexity" evidence="1">
    <location>
        <begin position="334"/>
        <end position="351"/>
    </location>
</feature>
<feature type="region of interest" description="Disordered" evidence="1">
    <location>
        <begin position="294"/>
        <end position="321"/>
    </location>
</feature>
<organism evidence="2 3">
    <name type="scientific">Polarella glacialis</name>
    <name type="common">Dinoflagellate</name>
    <dbReference type="NCBI Taxonomy" id="89957"/>
    <lineage>
        <taxon>Eukaryota</taxon>
        <taxon>Sar</taxon>
        <taxon>Alveolata</taxon>
        <taxon>Dinophyceae</taxon>
        <taxon>Suessiales</taxon>
        <taxon>Suessiaceae</taxon>
        <taxon>Polarella</taxon>
    </lineage>
</organism>